<accession>A0A8J6XIG7</accession>
<gene>
    <name evidence="1" type="ORF">ICL16_15125</name>
</gene>
<evidence type="ECO:0000313" key="1">
    <source>
        <dbReference type="EMBL" id="MBD2773367.1"/>
    </source>
</evidence>
<dbReference type="AlphaFoldDB" id="A0A8J6XIG7"/>
<comment type="caution">
    <text evidence="1">The sequence shown here is derived from an EMBL/GenBank/DDBJ whole genome shotgun (WGS) entry which is preliminary data.</text>
</comment>
<organism evidence="1 2">
    <name type="scientific">Iningainema tapete BLCC-T55</name>
    <dbReference type="NCBI Taxonomy" id="2748662"/>
    <lineage>
        <taxon>Bacteria</taxon>
        <taxon>Bacillati</taxon>
        <taxon>Cyanobacteriota</taxon>
        <taxon>Cyanophyceae</taxon>
        <taxon>Nostocales</taxon>
        <taxon>Scytonemataceae</taxon>
        <taxon>Iningainema tapete</taxon>
    </lineage>
</organism>
<keyword evidence="2" id="KW-1185">Reference proteome</keyword>
<dbReference type="EMBL" id="JACXAE010000053">
    <property type="protein sequence ID" value="MBD2773367.1"/>
    <property type="molecule type" value="Genomic_DNA"/>
</dbReference>
<sequence>MNNPTLTCKNERRRRKVRATPNLNGLDYLEVSDNQQMLTVYFLGKAPTEIAKENIRIEGGRRITDIHVIDLEICREEDPELDDYIQVIVDKPGDFSPYLLRVVELDNYGRPTNDPMRGFDPRYAQLQFNFKVNCPNELDCQQSNICPQEKHPAPEINYLAKDYASFQKLILDRLALTLPEWKERHVPDLGMTLVELLAYVGDHLSYYQDAVATEAYLETARQRISVRRHARLIDYQMHEGCNARTLVCVETDSNLPLDSQDIYFVTGSNNILNENERVLPSSDLNNILTHTYEVFEPMATGIIQLYTAHNKIYFYTWGDTECCLLKGATTATLKDEWISKTGERNEQSICLPKPQPEPSSPERRLNLKVDDIVIFEEVLGAKTGNSADADPTHRHAVRLTKVERGTDALYNQPIVEIAWAEEEALPFSLCISAIGQPPECKLLENISVVRANVILVDHGQTIRDEVLGKVPQKPAPIYCEAENQPSDGAILSGRFSPKLQKIPLTFRQPLPAQVSVSRLLVQEPHQALPQIILRDSQGQVWTPQFDLLASNSQNLHFVVEMDNDRRAYLRFGNGELGRLPAAETEFWATYRVGKSTSGNIGAEAITHVVYRKTKLSGAIRNVRNPLPARGGKDPESISEVKLFAPQSFRKSLQRAITADDYARLAQNYTDEQGRRVQRAAASLHWMGSWYAVLVAVDPLGKKTADEDFLQAITAYLYRYRRIGHDLKVVAARYVPLDIEMTVCVLPHSLRGYVKAQLLERFSNRKLPDGSLGFFHPDNLSFGDSITMSKLVAIALAVPGVESVTVTKLQRLNEEPNHELENGIIPLGVEEIAQVDNDSSFPEHGKFTLNLRGGR</sequence>
<dbReference type="RefSeq" id="WP_190829112.1">
    <property type="nucleotide sequence ID" value="NZ_CAWPPI010000053.1"/>
</dbReference>
<dbReference type="NCBIfam" id="TIGR02243">
    <property type="entry name" value="putative baseplate assembly protein"/>
    <property type="match status" value="1"/>
</dbReference>
<protein>
    <submittedName>
        <fullName evidence="1">Putative baseplate assembly protein</fullName>
    </submittedName>
</protein>
<evidence type="ECO:0000313" key="2">
    <source>
        <dbReference type="Proteomes" id="UP000629098"/>
    </source>
</evidence>
<name>A0A8J6XIG7_9CYAN</name>
<proteinExistence type="predicted"/>
<dbReference type="Proteomes" id="UP000629098">
    <property type="component" value="Unassembled WGS sequence"/>
</dbReference>
<reference evidence="1" key="1">
    <citation type="submission" date="2020-09" db="EMBL/GenBank/DDBJ databases">
        <title>Iningainema tapete sp. nov. (Scytonemataceae, Cyanobacteria) from greenhouses in central Florida (USA) produces two types of nodularin with biosynthetic potential for microcystin-LR and anabaenopeptins.</title>
        <authorList>
            <person name="Berthold D.E."/>
            <person name="Lefler F.W."/>
            <person name="Huang I.-S."/>
            <person name="Abdulla H."/>
            <person name="Zimba P.V."/>
            <person name="Laughinghouse H.D. IV."/>
        </authorList>
    </citation>
    <scope>NUCLEOTIDE SEQUENCE</scope>
    <source>
        <strain evidence="1">BLCCT55</strain>
    </source>
</reference>
<dbReference type="InterPro" id="IPR011749">
    <property type="entry name" value="CHP02243"/>
</dbReference>